<organism evidence="2 3">
    <name type="scientific">Deinococcus radiotolerans</name>
    <dbReference type="NCBI Taxonomy" id="1309407"/>
    <lineage>
        <taxon>Bacteria</taxon>
        <taxon>Thermotogati</taxon>
        <taxon>Deinococcota</taxon>
        <taxon>Deinococci</taxon>
        <taxon>Deinococcales</taxon>
        <taxon>Deinococcaceae</taxon>
        <taxon>Deinococcus</taxon>
    </lineage>
</organism>
<feature type="region of interest" description="Disordered" evidence="1">
    <location>
        <begin position="17"/>
        <end position="38"/>
    </location>
</feature>
<dbReference type="RefSeq" id="WP_189070080.1">
    <property type="nucleotide sequence ID" value="NZ_BMPE01000013.1"/>
</dbReference>
<comment type="caution">
    <text evidence="2">The sequence shown here is derived from an EMBL/GenBank/DDBJ whole genome shotgun (WGS) entry which is preliminary data.</text>
</comment>
<dbReference type="EMBL" id="BMPE01000013">
    <property type="protein sequence ID" value="GGL11755.1"/>
    <property type="molecule type" value="Genomic_DNA"/>
</dbReference>
<gene>
    <name evidence="2" type="ORF">GCM10010844_33010</name>
</gene>
<protein>
    <submittedName>
        <fullName evidence="2">Uncharacterized protein</fullName>
    </submittedName>
</protein>
<accession>A0ABQ2FNM0</accession>
<evidence type="ECO:0000256" key="1">
    <source>
        <dbReference type="SAM" id="MobiDB-lite"/>
    </source>
</evidence>
<evidence type="ECO:0000313" key="3">
    <source>
        <dbReference type="Proteomes" id="UP000604341"/>
    </source>
</evidence>
<keyword evidence="3" id="KW-1185">Reference proteome</keyword>
<dbReference type="Proteomes" id="UP000604341">
    <property type="component" value="Unassembled WGS sequence"/>
</dbReference>
<evidence type="ECO:0000313" key="2">
    <source>
        <dbReference type="EMBL" id="GGL11755.1"/>
    </source>
</evidence>
<sequence length="59" mass="6863">MTDRHYALRVQHTPHWQAHLTPLDPPRPDAPTPPRTFHSPLELLEWLEAQTPPRPDSLP</sequence>
<reference evidence="3" key="1">
    <citation type="journal article" date="2019" name="Int. J. Syst. Evol. Microbiol.">
        <title>The Global Catalogue of Microorganisms (GCM) 10K type strain sequencing project: providing services to taxonomists for standard genome sequencing and annotation.</title>
        <authorList>
            <consortium name="The Broad Institute Genomics Platform"/>
            <consortium name="The Broad Institute Genome Sequencing Center for Infectious Disease"/>
            <person name="Wu L."/>
            <person name="Ma J."/>
        </authorList>
    </citation>
    <scope>NUCLEOTIDE SEQUENCE [LARGE SCALE GENOMIC DNA]</scope>
    <source>
        <strain evidence="3">JCM 19173</strain>
    </source>
</reference>
<proteinExistence type="predicted"/>
<feature type="compositionally biased region" description="Pro residues" evidence="1">
    <location>
        <begin position="23"/>
        <end position="34"/>
    </location>
</feature>
<name>A0ABQ2FNM0_9DEIO</name>